<dbReference type="FunFam" id="3.40.1390.30:FF:000001">
    <property type="entry name" value="GTP cyclohydrolase 1 type 2"/>
    <property type="match status" value="1"/>
</dbReference>
<comment type="caution">
    <text evidence="5">The sequence shown here is derived from an EMBL/GenBank/DDBJ whole genome shotgun (WGS) entry which is preliminary data.</text>
</comment>
<name>H3NPH7_9FIRM</name>
<keyword evidence="6" id="KW-1185">Reference proteome</keyword>
<dbReference type="GO" id="GO:0046872">
    <property type="term" value="F:metal ion binding"/>
    <property type="evidence" value="ECO:0007669"/>
    <property type="project" value="UniProtKB-KW"/>
</dbReference>
<dbReference type="InterPro" id="IPR036069">
    <property type="entry name" value="DUF34/NIF3_sf"/>
</dbReference>
<keyword evidence="3 4" id="KW-0479">Metal-binding</keyword>
<dbReference type="Pfam" id="PF01784">
    <property type="entry name" value="DUF34_NIF3"/>
    <property type="match status" value="1"/>
</dbReference>
<protein>
    <recommendedName>
        <fullName evidence="2">GTP cyclohydrolase 1 type 2 homolog</fullName>
    </recommendedName>
</protein>
<reference evidence="5 6" key="1">
    <citation type="submission" date="2012-01" db="EMBL/GenBank/DDBJ databases">
        <title>The Genome Sequence of Helcococcus kunzii ATCC 51366.</title>
        <authorList>
            <consortium name="The Broad Institute Genome Sequencing Platform"/>
            <person name="Earl A."/>
            <person name="Ward D."/>
            <person name="Feldgarden M."/>
            <person name="Gevers D."/>
            <person name="Huys G."/>
            <person name="Young S.K."/>
            <person name="Zeng Q."/>
            <person name="Gargeya S."/>
            <person name="Fitzgerald M."/>
            <person name="Haas B."/>
            <person name="Abouelleil A."/>
            <person name="Alvarado L."/>
            <person name="Arachchi H.M."/>
            <person name="Berlin A."/>
            <person name="Chapman S.B."/>
            <person name="Gearin G."/>
            <person name="Goldberg J."/>
            <person name="Griggs A."/>
            <person name="Gujja S."/>
            <person name="Hansen M."/>
            <person name="Heiman D."/>
            <person name="Howarth C."/>
            <person name="Larimer J."/>
            <person name="Lui A."/>
            <person name="MacDonald P.J.P."/>
            <person name="McCowen C."/>
            <person name="Montmayeur A."/>
            <person name="Murphy C."/>
            <person name="Neiman D."/>
            <person name="Pearson M."/>
            <person name="Priest M."/>
            <person name="Roberts A."/>
            <person name="Saif S."/>
            <person name="Shea T."/>
            <person name="Sisk P."/>
            <person name="Stolte C."/>
            <person name="Sykes S."/>
            <person name="Wortman J."/>
            <person name="Nusbaum C."/>
            <person name="Birren B."/>
        </authorList>
    </citation>
    <scope>NUCLEOTIDE SEQUENCE [LARGE SCALE GENOMIC DNA]</scope>
    <source>
        <strain evidence="5 6">ATCC 51366</strain>
    </source>
</reference>
<evidence type="ECO:0000256" key="4">
    <source>
        <dbReference type="PIRSR" id="PIRSR602678-1"/>
    </source>
</evidence>
<dbReference type="GO" id="GO:0005737">
    <property type="term" value="C:cytoplasm"/>
    <property type="evidence" value="ECO:0007669"/>
    <property type="project" value="TreeGrafter"/>
</dbReference>
<proteinExistence type="inferred from homology"/>
<dbReference type="RefSeq" id="WP_005398753.1">
    <property type="nucleotide sequence ID" value="NZ_JH601088.1"/>
</dbReference>
<dbReference type="OrthoDB" id="9792792at2"/>
<feature type="binding site" evidence="4">
    <location>
        <position position="65"/>
    </location>
    <ligand>
        <name>a divalent metal cation</name>
        <dbReference type="ChEBI" id="CHEBI:60240"/>
        <label>1</label>
    </ligand>
</feature>
<evidence type="ECO:0000256" key="1">
    <source>
        <dbReference type="ARBA" id="ARBA00006964"/>
    </source>
</evidence>
<dbReference type="PANTHER" id="PTHR13799:SF14">
    <property type="entry name" value="GTP CYCLOHYDROLASE 1 TYPE 2 HOMOLOG"/>
    <property type="match status" value="1"/>
</dbReference>
<feature type="binding site" evidence="4">
    <location>
        <position position="103"/>
    </location>
    <ligand>
        <name>a divalent metal cation</name>
        <dbReference type="ChEBI" id="CHEBI:60240"/>
        <label>1</label>
    </ligand>
</feature>
<dbReference type="SUPFAM" id="SSF102705">
    <property type="entry name" value="NIF3 (NGG1p interacting factor 3)-like"/>
    <property type="match status" value="1"/>
</dbReference>
<evidence type="ECO:0000256" key="2">
    <source>
        <dbReference type="ARBA" id="ARBA00022112"/>
    </source>
</evidence>
<dbReference type="PATRIC" id="fig|883114.3.peg.1228"/>
<evidence type="ECO:0000313" key="6">
    <source>
        <dbReference type="Proteomes" id="UP000004191"/>
    </source>
</evidence>
<dbReference type="HOGENOM" id="CLU_037423_2_0_9"/>
<sequence>MEIREIIDIFEEKHPKYLQEEWDNSGVQVGNIDQEVKNVLLTLEITPESIEEAINNNCNLIICHHPIIFPNIHSIDENHFKGKKIIEAIKNDIVIYASHTASDVSGFNEFIFENMGYKSQGKIVKTSEEYGYGSFADVDENLDKIIKKIKDNLSLCKVLVYGEDIPVKRIGLVTGSGMDFIQEAIDAKIDLFITGDITHHDAMDAMEQGVTLVDVGHEGSEGMFADFVEELFSNNNKLSEIKTFKYYNDQKYLRRVV</sequence>
<dbReference type="Proteomes" id="UP000004191">
    <property type="component" value="Unassembled WGS sequence"/>
</dbReference>
<gene>
    <name evidence="5" type="ORF">HMPREF9709_01238</name>
</gene>
<dbReference type="eggNOG" id="COG0327">
    <property type="taxonomic scope" value="Bacteria"/>
</dbReference>
<dbReference type="GeneID" id="96999213"/>
<dbReference type="Gene3D" id="3.40.1390.30">
    <property type="entry name" value="NIF3 (NGG1p interacting factor 3)-like"/>
    <property type="match status" value="2"/>
</dbReference>
<feature type="binding site" evidence="4">
    <location>
        <position position="64"/>
    </location>
    <ligand>
        <name>a divalent metal cation</name>
        <dbReference type="ChEBI" id="CHEBI:60240"/>
        <label>2</label>
    </ligand>
</feature>
<dbReference type="EMBL" id="AGEI01000023">
    <property type="protein sequence ID" value="EHR33490.1"/>
    <property type="molecule type" value="Genomic_DNA"/>
</dbReference>
<comment type="similarity">
    <text evidence="1">Belongs to the GTP cyclohydrolase I type 2/NIF3 family.</text>
</comment>
<accession>H3NPH7</accession>
<dbReference type="AlphaFoldDB" id="H3NPH7"/>
<dbReference type="NCBIfam" id="TIGR00486">
    <property type="entry name" value="YbgI_SA1388"/>
    <property type="match status" value="1"/>
</dbReference>
<dbReference type="InterPro" id="IPR002678">
    <property type="entry name" value="DUF34/NIF3"/>
</dbReference>
<feature type="binding site" evidence="4">
    <location>
        <position position="221"/>
    </location>
    <ligand>
        <name>a divalent metal cation</name>
        <dbReference type="ChEBI" id="CHEBI:60240"/>
        <label>1</label>
    </ligand>
</feature>
<evidence type="ECO:0000313" key="5">
    <source>
        <dbReference type="EMBL" id="EHR33490.1"/>
    </source>
</evidence>
<evidence type="ECO:0000256" key="3">
    <source>
        <dbReference type="ARBA" id="ARBA00022723"/>
    </source>
</evidence>
<organism evidence="5 6">
    <name type="scientific">Helcococcus kunzii ATCC 51366</name>
    <dbReference type="NCBI Taxonomy" id="883114"/>
    <lineage>
        <taxon>Bacteria</taxon>
        <taxon>Bacillati</taxon>
        <taxon>Bacillota</taxon>
        <taxon>Tissierellia</taxon>
        <taxon>Tissierellales</taxon>
        <taxon>Peptoniphilaceae</taxon>
        <taxon>Helcococcus</taxon>
    </lineage>
</organism>
<dbReference type="PANTHER" id="PTHR13799">
    <property type="entry name" value="NGG1 INTERACTING FACTOR 3"/>
    <property type="match status" value="1"/>
</dbReference>
<feature type="binding site" evidence="4">
    <location>
        <position position="217"/>
    </location>
    <ligand>
        <name>a divalent metal cation</name>
        <dbReference type="ChEBI" id="CHEBI:60240"/>
        <label>1</label>
    </ligand>
</feature>
<dbReference type="STRING" id="883114.HMPREF9709_01238"/>